<gene>
    <name evidence="5" type="ORF">DN53_04305</name>
</gene>
<dbReference type="InterPro" id="IPR007052">
    <property type="entry name" value="CS_dom"/>
</dbReference>
<dbReference type="InterPro" id="IPR002068">
    <property type="entry name" value="A-crystallin/Hsp20_dom"/>
</dbReference>
<proteinExistence type="inferred from homology"/>
<dbReference type="Pfam" id="PF00011">
    <property type="entry name" value="HSP20"/>
    <property type="match status" value="1"/>
</dbReference>
<organism evidence="5 6">
    <name type="scientific">Flagellimonas olearia</name>
    <dbReference type="NCBI Taxonomy" id="552546"/>
    <lineage>
        <taxon>Bacteria</taxon>
        <taxon>Pseudomonadati</taxon>
        <taxon>Bacteroidota</taxon>
        <taxon>Flavobacteriia</taxon>
        <taxon>Flavobacteriales</taxon>
        <taxon>Flavobacteriaceae</taxon>
        <taxon>Flagellimonas</taxon>
    </lineage>
</organism>
<accession>A0A444VRL5</accession>
<dbReference type="RefSeq" id="WP_129653118.1">
    <property type="nucleotide sequence ID" value="NZ_ML142907.1"/>
</dbReference>
<reference evidence="5 6" key="1">
    <citation type="submission" date="2014-04" db="EMBL/GenBank/DDBJ databases">
        <title>Whole genome of Muricauda olearia.</title>
        <authorList>
            <person name="Zhang X.-H."/>
            <person name="Tang K."/>
        </authorList>
    </citation>
    <scope>NUCLEOTIDE SEQUENCE [LARGE SCALE GENOMIC DNA]</scope>
    <source>
        <strain evidence="5 6">Th120</strain>
    </source>
</reference>
<dbReference type="AlphaFoldDB" id="A0A444VRL5"/>
<dbReference type="InterPro" id="IPR008978">
    <property type="entry name" value="HSP20-like_chaperone"/>
</dbReference>
<evidence type="ECO:0000313" key="6">
    <source>
        <dbReference type="Proteomes" id="UP000290261"/>
    </source>
</evidence>
<dbReference type="PANTHER" id="PTHR11527">
    <property type="entry name" value="HEAT-SHOCK PROTEIN 20 FAMILY MEMBER"/>
    <property type="match status" value="1"/>
</dbReference>
<comment type="similarity">
    <text evidence="1 2">Belongs to the small heat shock protein (HSP20) family.</text>
</comment>
<dbReference type="EMBL" id="JJMP01000001">
    <property type="protein sequence ID" value="RYC53448.1"/>
    <property type="molecule type" value="Genomic_DNA"/>
</dbReference>
<protein>
    <submittedName>
        <fullName evidence="5">Heat-shock protein</fullName>
    </submittedName>
</protein>
<name>A0A444VRL5_9FLAO</name>
<sequence length="156" mass="17800">MSNLVSVPKNGSLAKSNLDFPTWSNWIDSFFGSDLPSVFTSNFSTGMTVPKVNIKETADTYWVEMAVPGMKKSDFQIDLDNQQLSISSEVKQEEERKEDNYTRREFGYASFKRSFTLPDSIEEDKIKASYNDGILSIHLPKKEEARQKPTRTIKIS</sequence>
<evidence type="ECO:0000256" key="1">
    <source>
        <dbReference type="PROSITE-ProRule" id="PRU00285"/>
    </source>
</evidence>
<evidence type="ECO:0000259" key="3">
    <source>
        <dbReference type="PROSITE" id="PS01031"/>
    </source>
</evidence>
<feature type="domain" description="CS" evidence="4">
    <location>
        <begin position="47"/>
        <end position="152"/>
    </location>
</feature>
<dbReference type="PROSITE" id="PS01031">
    <property type="entry name" value="SHSP"/>
    <property type="match status" value="1"/>
</dbReference>
<dbReference type="InterPro" id="IPR031107">
    <property type="entry name" value="Small_HSP"/>
</dbReference>
<dbReference type="SUPFAM" id="SSF49764">
    <property type="entry name" value="HSP20-like chaperones"/>
    <property type="match status" value="1"/>
</dbReference>
<evidence type="ECO:0000259" key="4">
    <source>
        <dbReference type="PROSITE" id="PS51203"/>
    </source>
</evidence>
<evidence type="ECO:0000256" key="2">
    <source>
        <dbReference type="RuleBase" id="RU003616"/>
    </source>
</evidence>
<comment type="caution">
    <text evidence="5">The sequence shown here is derived from an EMBL/GenBank/DDBJ whole genome shotgun (WGS) entry which is preliminary data.</text>
</comment>
<keyword evidence="6" id="KW-1185">Reference proteome</keyword>
<dbReference type="PROSITE" id="PS51203">
    <property type="entry name" value="CS"/>
    <property type="match status" value="1"/>
</dbReference>
<evidence type="ECO:0000313" key="5">
    <source>
        <dbReference type="EMBL" id="RYC53448.1"/>
    </source>
</evidence>
<dbReference type="CDD" id="cd06464">
    <property type="entry name" value="ACD_sHsps-like"/>
    <property type="match status" value="1"/>
</dbReference>
<dbReference type="Gene3D" id="2.60.40.790">
    <property type="match status" value="1"/>
</dbReference>
<feature type="domain" description="SHSP" evidence="3">
    <location>
        <begin position="43"/>
        <end position="156"/>
    </location>
</feature>
<dbReference type="Proteomes" id="UP000290261">
    <property type="component" value="Unassembled WGS sequence"/>
</dbReference>